<evidence type="ECO:0000313" key="1">
    <source>
        <dbReference type="EMBL" id="JAH77527.1"/>
    </source>
</evidence>
<reference evidence="1" key="2">
    <citation type="journal article" date="2015" name="Fish Shellfish Immunol.">
        <title>Early steps in the European eel (Anguilla anguilla)-Vibrio vulnificus interaction in the gills: Role of the RtxA13 toxin.</title>
        <authorList>
            <person name="Callol A."/>
            <person name="Pajuelo D."/>
            <person name="Ebbesson L."/>
            <person name="Teles M."/>
            <person name="MacKenzie S."/>
            <person name="Amaro C."/>
        </authorList>
    </citation>
    <scope>NUCLEOTIDE SEQUENCE</scope>
</reference>
<sequence>MQVEQGSIFNELAVQSYSVIYEPVSHSNDST</sequence>
<organism evidence="1">
    <name type="scientific">Anguilla anguilla</name>
    <name type="common">European freshwater eel</name>
    <name type="synonym">Muraena anguilla</name>
    <dbReference type="NCBI Taxonomy" id="7936"/>
    <lineage>
        <taxon>Eukaryota</taxon>
        <taxon>Metazoa</taxon>
        <taxon>Chordata</taxon>
        <taxon>Craniata</taxon>
        <taxon>Vertebrata</taxon>
        <taxon>Euteleostomi</taxon>
        <taxon>Actinopterygii</taxon>
        <taxon>Neopterygii</taxon>
        <taxon>Teleostei</taxon>
        <taxon>Anguilliformes</taxon>
        <taxon>Anguillidae</taxon>
        <taxon>Anguilla</taxon>
    </lineage>
</organism>
<proteinExistence type="predicted"/>
<protein>
    <submittedName>
        <fullName evidence="1">Uncharacterized protein</fullName>
    </submittedName>
</protein>
<reference evidence="1" key="1">
    <citation type="submission" date="2014-11" db="EMBL/GenBank/DDBJ databases">
        <authorList>
            <person name="Amaro Gonzalez C."/>
        </authorList>
    </citation>
    <scope>NUCLEOTIDE SEQUENCE</scope>
</reference>
<dbReference type="EMBL" id="GBXM01031050">
    <property type="protein sequence ID" value="JAH77527.1"/>
    <property type="molecule type" value="Transcribed_RNA"/>
</dbReference>
<dbReference type="AlphaFoldDB" id="A0A0E9VHI1"/>
<accession>A0A0E9VHI1</accession>
<name>A0A0E9VHI1_ANGAN</name>